<dbReference type="InterPro" id="IPR054491">
    <property type="entry name" value="MGH1-like_GH"/>
</dbReference>
<feature type="domain" description="Putative glycogen debranching enzyme N-terminal" evidence="2">
    <location>
        <begin position="63"/>
        <end position="255"/>
    </location>
</feature>
<gene>
    <name evidence="4" type="ORF">D3272_18300</name>
</gene>
<reference evidence="4 5" key="2">
    <citation type="submission" date="2019-02" db="EMBL/GenBank/DDBJ databases">
        <title>'Lichenibacterium ramalinii' gen. nov. sp. nov., 'Lichenibacterium minor' gen. nov. sp. nov.</title>
        <authorList>
            <person name="Pankratov T."/>
        </authorList>
    </citation>
    <scope>NUCLEOTIDE SEQUENCE [LARGE SCALE GENOMIC DNA]</scope>
    <source>
        <strain evidence="4 5">RmlP001</strain>
    </source>
</reference>
<dbReference type="SUPFAM" id="SSF48208">
    <property type="entry name" value="Six-hairpin glycosidases"/>
    <property type="match status" value="1"/>
</dbReference>
<evidence type="ECO:0000313" key="5">
    <source>
        <dbReference type="Proteomes" id="UP000289411"/>
    </source>
</evidence>
<feature type="compositionally biased region" description="Acidic residues" evidence="1">
    <location>
        <begin position="1"/>
        <end position="11"/>
    </location>
</feature>
<dbReference type="OrthoDB" id="9759959at2"/>
<reference evidence="4 5" key="1">
    <citation type="submission" date="2018-09" db="EMBL/GenBank/DDBJ databases">
        <authorList>
            <person name="Grouzdev D.S."/>
            <person name="Krutkina M.S."/>
        </authorList>
    </citation>
    <scope>NUCLEOTIDE SEQUENCE [LARGE SCALE GENOMIC DNA]</scope>
    <source>
        <strain evidence="4 5">RmlP001</strain>
    </source>
</reference>
<dbReference type="RefSeq" id="WP_129220661.1">
    <property type="nucleotide sequence ID" value="NZ_QYBC01000016.1"/>
</dbReference>
<sequence>MTDDLGNDDLGGDASGGNASGAKPRSGGEPSREAAGGPAADPTQTTPFYIPATESAARPRHTLKHADTFAVIDGFGDIGASAGGPDGLFDHDTRYLSRFEMLLAGTQPLLLGSGVRDDNLTFTVDLTNPDIYRDGHIVMAKDTVHVVRTTYLWGGSAHQRIHVSNHGADPLDFTLSFVFGCDFSDLFEARGMRREKRGTMTEAVAGDSVAYTYTGLDAMERRAVLRFEPAPDRLVHGAATFDVSLAAGASRTITFAAECSGVAQARQVGFRQGLMAANRQEKVLTRGVVTVQSSNEIFNEVMCRSTADAYMLVTDTPQGLYPYAGIPWYSTTFGRDGIITAIQMLWMDPKVAKGVLARLAHFQAKGFDPAADAEPGKILHEMRGGEMASLNEIPFGLYYGSIDSTPLFIVLAGLYLERTGDLATIRDLWPAIELGFAWMDGPGDRDGDGFLEYARADEKGLQNQGWKDSHDAVFHSDGRLAEGPIALVEVQGYAYAARHHGAGMAAALGDGAGAAALKAQAEAMRDKFDAAFWCDEIDMYAIALDGEKRPCRVRTSNAAHVLWTGIARPERAARIAAEVVKPKFLSGWGVRTVAVGEPRYNPMSYHNGSIWPHDNSLIVWGLARYGLMAEAERIFEALFAASNYFDSRRLPELFCGFRRRAGAAPTLYPVACAPQAWAAATPFLLLQACLGLEFDPATRAIRFRNPRLPPFADEITLRDLGFEDAKVDVTLRQVGDHAALRVLRNTGAVQVSMLLD</sequence>
<dbReference type="InterPro" id="IPR032856">
    <property type="entry name" value="GDE_N_bis"/>
</dbReference>
<evidence type="ECO:0000259" key="3">
    <source>
        <dbReference type="Pfam" id="PF22422"/>
    </source>
</evidence>
<evidence type="ECO:0000256" key="1">
    <source>
        <dbReference type="SAM" id="MobiDB-lite"/>
    </source>
</evidence>
<dbReference type="GO" id="GO:0005975">
    <property type="term" value="P:carbohydrate metabolic process"/>
    <property type="evidence" value="ECO:0007669"/>
    <property type="project" value="InterPro"/>
</dbReference>
<dbReference type="Proteomes" id="UP000289411">
    <property type="component" value="Unassembled WGS sequence"/>
</dbReference>
<protein>
    <submittedName>
        <fullName evidence="4">Amylo-alpha-1,6-glucosidase</fullName>
    </submittedName>
</protein>
<dbReference type="Pfam" id="PF22422">
    <property type="entry name" value="MGH1-like_GH"/>
    <property type="match status" value="1"/>
</dbReference>
<name>A0A4Q2R8W8_9HYPH</name>
<accession>A0A4Q2R8W8</accession>
<dbReference type="AlphaFoldDB" id="A0A4Q2R8W8"/>
<organism evidence="4 5">
    <name type="scientific">Lichenibacterium ramalinae</name>
    <dbReference type="NCBI Taxonomy" id="2316527"/>
    <lineage>
        <taxon>Bacteria</taxon>
        <taxon>Pseudomonadati</taxon>
        <taxon>Pseudomonadota</taxon>
        <taxon>Alphaproteobacteria</taxon>
        <taxon>Hyphomicrobiales</taxon>
        <taxon>Lichenihabitantaceae</taxon>
        <taxon>Lichenibacterium</taxon>
    </lineage>
</organism>
<proteinExistence type="predicted"/>
<evidence type="ECO:0000259" key="2">
    <source>
        <dbReference type="Pfam" id="PF14742"/>
    </source>
</evidence>
<dbReference type="EMBL" id="QYBC01000016">
    <property type="protein sequence ID" value="RYB03026.1"/>
    <property type="molecule type" value="Genomic_DNA"/>
</dbReference>
<dbReference type="Pfam" id="PF14742">
    <property type="entry name" value="GDE_N_bis"/>
    <property type="match status" value="1"/>
</dbReference>
<comment type="caution">
    <text evidence="4">The sequence shown here is derived from an EMBL/GenBank/DDBJ whole genome shotgun (WGS) entry which is preliminary data.</text>
</comment>
<feature type="region of interest" description="Disordered" evidence="1">
    <location>
        <begin position="1"/>
        <end position="47"/>
    </location>
</feature>
<feature type="domain" description="Mannosylglycerate hydrolase MGH1-like glycoside hydrolase" evidence="3">
    <location>
        <begin position="338"/>
        <end position="641"/>
    </location>
</feature>
<dbReference type="InterPro" id="IPR008928">
    <property type="entry name" value="6-hairpin_glycosidase_sf"/>
</dbReference>
<evidence type="ECO:0000313" key="4">
    <source>
        <dbReference type="EMBL" id="RYB03026.1"/>
    </source>
</evidence>
<keyword evidence="5" id="KW-1185">Reference proteome</keyword>
<dbReference type="InterPro" id="IPR012341">
    <property type="entry name" value="6hp_glycosidase-like_sf"/>
</dbReference>
<dbReference type="Gene3D" id="1.50.10.10">
    <property type="match status" value="1"/>
</dbReference>